<sequence>MAAYYFLRDILSVASKHPFYKWDIEYPPNAEEIAQLLEQTTTTPDLRTFPLTHKQDLYTIIQRLSADDSPQNDFRRSAYSSITGGGSGGVPMLFLTDSTENRKHRYTAGQFLKTCGLVKPRDWILTVHVSGGFYRSLDLLSEMFENAGGSVLTAGHTMAVADVVDALIKYRVNVLSGGSSPILQILNYIASSTPEKQKALKIDKIIYTSETLGRPQRDFIRSVLGPVSICSVLGSCEAGPWAVANLALTGEPEDEAVEFIYDSRTMIIEILPLEATEIPRENMQDLPELPEGSVGMIVQTSLQRLRNPLVRYITGDVGSLHPLPAAAQAVLPPDEVQHLRMIRARGRDKRFSFKWVGRYFEFHTIREIMRTPEWGVLQWQLILDVEEPSPAVILEVRVLLSTAETAGQISQDELIEKLKIFFAATGNSEHLFKVTFVGDDQGFVLSTTGNKVMSFVDRSLPT</sequence>
<dbReference type="PANTHER" id="PTHR43845:SF1">
    <property type="entry name" value="BLR5969 PROTEIN"/>
    <property type="match status" value="1"/>
</dbReference>
<keyword evidence="2" id="KW-1185">Reference proteome</keyword>
<evidence type="ECO:0008006" key="3">
    <source>
        <dbReference type="Google" id="ProtNLM"/>
    </source>
</evidence>
<evidence type="ECO:0000313" key="2">
    <source>
        <dbReference type="Proteomes" id="UP000191518"/>
    </source>
</evidence>
<gene>
    <name evidence="1" type="ORF">PENVUL_c001G06505</name>
</gene>
<dbReference type="STRING" id="29845.A0A1V6SDQ1"/>
<dbReference type="Proteomes" id="UP000191518">
    <property type="component" value="Unassembled WGS sequence"/>
</dbReference>
<dbReference type="PANTHER" id="PTHR43845">
    <property type="entry name" value="BLR5969 PROTEIN"/>
    <property type="match status" value="1"/>
</dbReference>
<dbReference type="EMBL" id="MDYP01000001">
    <property type="protein sequence ID" value="OQE12155.1"/>
    <property type="molecule type" value="Genomic_DNA"/>
</dbReference>
<dbReference type="AlphaFoldDB" id="A0A1V6SDQ1"/>
<proteinExistence type="predicted"/>
<dbReference type="SUPFAM" id="SSF56801">
    <property type="entry name" value="Acetyl-CoA synthetase-like"/>
    <property type="match status" value="1"/>
</dbReference>
<dbReference type="Gene3D" id="3.40.50.12780">
    <property type="entry name" value="N-terminal domain of ligase-like"/>
    <property type="match status" value="1"/>
</dbReference>
<protein>
    <recommendedName>
        <fullName evidence="3">AMP-dependent synthetase/ligase domain-containing protein</fullName>
    </recommendedName>
</protein>
<dbReference type="OrthoDB" id="10047078at2759"/>
<accession>A0A1V6SDQ1</accession>
<dbReference type="InterPro" id="IPR042099">
    <property type="entry name" value="ANL_N_sf"/>
</dbReference>
<evidence type="ECO:0000313" key="1">
    <source>
        <dbReference type="EMBL" id="OQE12155.1"/>
    </source>
</evidence>
<organism evidence="1 2">
    <name type="scientific">Penicillium vulpinum</name>
    <dbReference type="NCBI Taxonomy" id="29845"/>
    <lineage>
        <taxon>Eukaryota</taxon>
        <taxon>Fungi</taxon>
        <taxon>Dikarya</taxon>
        <taxon>Ascomycota</taxon>
        <taxon>Pezizomycotina</taxon>
        <taxon>Eurotiomycetes</taxon>
        <taxon>Eurotiomycetidae</taxon>
        <taxon>Eurotiales</taxon>
        <taxon>Aspergillaceae</taxon>
        <taxon>Penicillium</taxon>
    </lineage>
</organism>
<comment type="caution">
    <text evidence="1">The sequence shown here is derived from an EMBL/GenBank/DDBJ whole genome shotgun (WGS) entry which is preliminary data.</text>
</comment>
<reference evidence="2" key="1">
    <citation type="journal article" date="2017" name="Nat. Microbiol.">
        <title>Global analysis of biosynthetic gene clusters reveals vast potential of secondary metabolite production in Penicillium species.</title>
        <authorList>
            <person name="Nielsen J.C."/>
            <person name="Grijseels S."/>
            <person name="Prigent S."/>
            <person name="Ji B."/>
            <person name="Dainat J."/>
            <person name="Nielsen K.F."/>
            <person name="Frisvad J.C."/>
            <person name="Workman M."/>
            <person name="Nielsen J."/>
        </authorList>
    </citation>
    <scope>NUCLEOTIDE SEQUENCE [LARGE SCALE GENOMIC DNA]</scope>
    <source>
        <strain evidence="2">IBT 29486</strain>
    </source>
</reference>
<name>A0A1V6SDQ1_9EURO</name>